<organism evidence="1 2">
    <name type="scientific">Amorphotheca resinae ATCC 22711</name>
    <dbReference type="NCBI Taxonomy" id="857342"/>
    <lineage>
        <taxon>Eukaryota</taxon>
        <taxon>Fungi</taxon>
        <taxon>Dikarya</taxon>
        <taxon>Ascomycota</taxon>
        <taxon>Pezizomycotina</taxon>
        <taxon>Leotiomycetes</taxon>
        <taxon>Helotiales</taxon>
        <taxon>Amorphothecaceae</taxon>
        <taxon>Amorphotheca</taxon>
    </lineage>
</organism>
<dbReference type="InParanoid" id="A0A2T3BCV8"/>
<evidence type="ECO:0000313" key="1">
    <source>
        <dbReference type="EMBL" id="PSS27239.1"/>
    </source>
</evidence>
<evidence type="ECO:0008006" key="3">
    <source>
        <dbReference type="Google" id="ProtNLM"/>
    </source>
</evidence>
<dbReference type="Gene3D" id="2.40.50.140">
    <property type="entry name" value="Nucleic acid-binding proteins"/>
    <property type="match status" value="1"/>
</dbReference>
<evidence type="ECO:0000313" key="2">
    <source>
        <dbReference type="Proteomes" id="UP000241818"/>
    </source>
</evidence>
<sequence>MAGIQNGPIPTRLILLSDLSKCPPGEKIRFLGCVTNYSTKTAILTLEHNHPPGNKLKALVDITLLVNTLKSSETRIGEWVNVIGYTQVPQQRRANYTNSDELHVQVQAIVLWPSGPLKLDGYERSLDQQKADQDQEIICRAR</sequence>
<dbReference type="RefSeq" id="XP_024724764.1">
    <property type="nucleotide sequence ID" value="XM_024862148.1"/>
</dbReference>
<dbReference type="InterPro" id="IPR012340">
    <property type="entry name" value="NA-bd_OB-fold"/>
</dbReference>
<gene>
    <name evidence="1" type="ORF">M430DRAFT_130547</name>
</gene>
<dbReference type="Pfam" id="PF12658">
    <property type="entry name" value="Ten1"/>
    <property type="match status" value="1"/>
</dbReference>
<protein>
    <recommendedName>
        <fullName evidence="3">CST complex subunit Ten1</fullName>
    </recommendedName>
</protein>
<accession>A0A2T3BCV8</accession>
<proteinExistence type="predicted"/>
<dbReference type="GO" id="GO:1990879">
    <property type="term" value="C:CST complex"/>
    <property type="evidence" value="ECO:0007669"/>
    <property type="project" value="InterPro"/>
</dbReference>
<dbReference type="InterPro" id="IPR024222">
    <property type="entry name" value="Ten1_fungal"/>
</dbReference>
<dbReference type="GeneID" id="36570229"/>
<dbReference type="GO" id="GO:0043047">
    <property type="term" value="F:single-stranded telomeric DNA binding"/>
    <property type="evidence" value="ECO:0007669"/>
    <property type="project" value="InterPro"/>
</dbReference>
<dbReference type="GO" id="GO:0016233">
    <property type="term" value="P:telomere capping"/>
    <property type="evidence" value="ECO:0007669"/>
    <property type="project" value="InterPro"/>
</dbReference>
<keyword evidence="2" id="KW-1185">Reference proteome</keyword>
<name>A0A2T3BCV8_AMORE</name>
<dbReference type="OrthoDB" id="5275361at2759"/>
<dbReference type="Proteomes" id="UP000241818">
    <property type="component" value="Unassembled WGS sequence"/>
</dbReference>
<reference evidence="1 2" key="1">
    <citation type="journal article" date="2018" name="New Phytol.">
        <title>Comparative genomics and transcriptomics depict ericoid mycorrhizal fungi as versatile saprotrophs and plant mutualists.</title>
        <authorList>
            <person name="Martino E."/>
            <person name="Morin E."/>
            <person name="Grelet G.A."/>
            <person name="Kuo A."/>
            <person name="Kohler A."/>
            <person name="Daghino S."/>
            <person name="Barry K.W."/>
            <person name="Cichocki N."/>
            <person name="Clum A."/>
            <person name="Dockter R.B."/>
            <person name="Hainaut M."/>
            <person name="Kuo R.C."/>
            <person name="LaButti K."/>
            <person name="Lindahl B.D."/>
            <person name="Lindquist E.A."/>
            <person name="Lipzen A."/>
            <person name="Khouja H.R."/>
            <person name="Magnuson J."/>
            <person name="Murat C."/>
            <person name="Ohm R.A."/>
            <person name="Singer S.W."/>
            <person name="Spatafora J.W."/>
            <person name="Wang M."/>
            <person name="Veneault-Fourrey C."/>
            <person name="Henrissat B."/>
            <person name="Grigoriev I.V."/>
            <person name="Martin F.M."/>
            <person name="Perotto S."/>
        </authorList>
    </citation>
    <scope>NUCLEOTIDE SEQUENCE [LARGE SCALE GENOMIC DNA]</scope>
    <source>
        <strain evidence="1 2">ATCC 22711</strain>
    </source>
</reference>
<dbReference type="AlphaFoldDB" id="A0A2T3BCV8"/>
<dbReference type="EMBL" id="KZ679006">
    <property type="protein sequence ID" value="PSS27239.1"/>
    <property type="molecule type" value="Genomic_DNA"/>
</dbReference>